<evidence type="ECO:0000313" key="1">
    <source>
        <dbReference type="EMBL" id="SVA89785.1"/>
    </source>
</evidence>
<name>A0A381ZKJ6_9ZZZZ</name>
<organism evidence="1">
    <name type="scientific">marine metagenome</name>
    <dbReference type="NCBI Taxonomy" id="408172"/>
    <lineage>
        <taxon>unclassified sequences</taxon>
        <taxon>metagenomes</taxon>
        <taxon>ecological metagenomes</taxon>
    </lineage>
</organism>
<protein>
    <submittedName>
        <fullName evidence="1">Uncharacterized protein</fullName>
    </submittedName>
</protein>
<accession>A0A381ZKJ6</accession>
<dbReference type="AlphaFoldDB" id="A0A381ZKJ6"/>
<feature type="non-terminal residue" evidence="1">
    <location>
        <position position="1"/>
    </location>
</feature>
<sequence>IQELYFHFFNQKVHQQNKPALFPPLLFFSTHGPLWLYMENLNLISKTIGKSYCLTNKDI</sequence>
<proteinExistence type="predicted"/>
<reference evidence="1" key="1">
    <citation type="submission" date="2018-05" db="EMBL/GenBank/DDBJ databases">
        <authorList>
            <person name="Lanie J.A."/>
            <person name="Ng W.-L."/>
            <person name="Kazmierczak K.M."/>
            <person name="Andrzejewski T.M."/>
            <person name="Davidsen T.M."/>
            <person name="Wayne K.J."/>
            <person name="Tettelin H."/>
            <person name="Glass J.I."/>
            <person name="Rusch D."/>
            <person name="Podicherti R."/>
            <person name="Tsui H.-C.T."/>
            <person name="Winkler M.E."/>
        </authorList>
    </citation>
    <scope>NUCLEOTIDE SEQUENCE</scope>
</reference>
<gene>
    <name evidence="1" type="ORF">METZ01_LOCUS142639</name>
</gene>
<dbReference type="EMBL" id="UINC01021693">
    <property type="protein sequence ID" value="SVA89785.1"/>
    <property type="molecule type" value="Genomic_DNA"/>
</dbReference>